<evidence type="ECO:0000256" key="4">
    <source>
        <dbReference type="ARBA" id="ARBA00022771"/>
    </source>
</evidence>
<keyword evidence="15" id="KW-1185">Reference proteome</keyword>
<evidence type="ECO:0000256" key="2">
    <source>
        <dbReference type="ARBA" id="ARBA00022723"/>
    </source>
</evidence>
<dbReference type="Gene3D" id="3.30.40.10">
    <property type="entry name" value="Zinc/RING finger domain, C3HC4 (zinc finger)"/>
    <property type="match status" value="1"/>
</dbReference>
<protein>
    <recommendedName>
        <fullName evidence="16">P-loop containing nucleoside triphosphate hydrolase protein</fullName>
    </recommendedName>
</protein>
<dbReference type="InterPro" id="IPR000330">
    <property type="entry name" value="SNF2_N"/>
</dbReference>
<dbReference type="SMART" id="SM00490">
    <property type="entry name" value="HELICc"/>
    <property type="match status" value="1"/>
</dbReference>
<dbReference type="Gene3D" id="3.40.50.10810">
    <property type="entry name" value="Tandem AAA-ATPase domain"/>
    <property type="match status" value="1"/>
</dbReference>
<evidence type="ECO:0000256" key="7">
    <source>
        <dbReference type="ARBA" id="ARBA00022833"/>
    </source>
</evidence>
<keyword evidence="6" id="KW-0347">Helicase</keyword>
<dbReference type="PANTHER" id="PTHR45626:SF16">
    <property type="entry name" value="ATP-DEPENDENT HELICASE ULS1"/>
    <property type="match status" value="1"/>
</dbReference>
<dbReference type="InterPro" id="IPR014001">
    <property type="entry name" value="Helicase_ATP-bd"/>
</dbReference>
<keyword evidence="7" id="KW-0862">Zinc</keyword>
<dbReference type="SUPFAM" id="SSF52540">
    <property type="entry name" value="P-loop containing nucleoside triphosphate hydrolases"/>
    <property type="match status" value="2"/>
</dbReference>
<evidence type="ECO:0000259" key="12">
    <source>
        <dbReference type="PROSITE" id="PS51192"/>
    </source>
</evidence>
<dbReference type="InterPro" id="IPR017907">
    <property type="entry name" value="Znf_RING_CS"/>
</dbReference>
<comment type="similarity">
    <text evidence="1">Belongs to the SNF2/RAD54 helicase family.</text>
</comment>
<dbReference type="CDD" id="cd18793">
    <property type="entry name" value="SF2_C_SNF"/>
    <property type="match status" value="1"/>
</dbReference>
<feature type="region of interest" description="Disordered" evidence="10">
    <location>
        <begin position="621"/>
        <end position="756"/>
    </location>
</feature>
<dbReference type="CDD" id="cd18008">
    <property type="entry name" value="DEXDc_SHPRH-like"/>
    <property type="match status" value="1"/>
</dbReference>
<feature type="domain" description="Helicase C-terminal" evidence="13">
    <location>
        <begin position="763"/>
        <end position="923"/>
    </location>
</feature>
<dbReference type="InterPro" id="IPR027417">
    <property type="entry name" value="P-loop_NTPase"/>
</dbReference>
<feature type="domain" description="Helicase ATP-binding" evidence="12">
    <location>
        <begin position="174"/>
        <end position="355"/>
    </location>
</feature>
<dbReference type="GO" id="GO:0008270">
    <property type="term" value="F:zinc ion binding"/>
    <property type="evidence" value="ECO:0007669"/>
    <property type="project" value="UniProtKB-KW"/>
</dbReference>
<dbReference type="AlphaFoldDB" id="A0A0D7BPL9"/>
<dbReference type="GO" id="GO:0016787">
    <property type="term" value="F:hydrolase activity"/>
    <property type="evidence" value="ECO:0007669"/>
    <property type="project" value="UniProtKB-KW"/>
</dbReference>
<dbReference type="OrthoDB" id="423559at2759"/>
<dbReference type="EMBL" id="KN880446">
    <property type="protein sequence ID" value="KIY72134.1"/>
    <property type="molecule type" value="Genomic_DNA"/>
</dbReference>
<organism evidence="14 15">
    <name type="scientific">Cylindrobasidium torrendii FP15055 ss-10</name>
    <dbReference type="NCBI Taxonomy" id="1314674"/>
    <lineage>
        <taxon>Eukaryota</taxon>
        <taxon>Fungi</taxon>
        <taxon>Dikarya</taxon>
        <taxon>Basidiomycota</taxon>
        <taxon>Agaricomycotina</taxon>
        <taxon>Agaricomycetes</taxon>
        <taxon>Agaricomycetidae</taxon>
        <taxon>Agaricales</taxon>
        <taxon>Marasmiineae</taxon>
        <taxon>Physalacriaceae</taxon>
        <taxon>Cylindrobasidium</taxon>
    </lineage>
</organism>
<reference evidence="14 15" key="1">
    <citation type="journal article" date="2015" name="Fungal Genet. Biol.">
        <title>Evolution of novel wood decay mechanisms in Agaricales revealed by the genome sequences of Fistulina hepatica and Cylindrobasidium torrendii.</title>
        <authorList>
            <person name="Floudas D."/>
            <person name="Held B.W."/>
            <person name="Riley R."/>
            <person name="Nagy L.G."/>
            <person name="Koehler G."/>
            <person name="Ransdell A.S."/>
            <person name="Younus H."/>
            <person name="Chow J."/>
            <person name="Chiniquy J."/>
            <person name="Lipzen A."/>
            <person name="Tritt A."/>
            <person name="Sun H."/>
            <person name="Haridas S."/>
            <person name="LaButti K."/>
            <person name="Ohm R.A."/>
            <person name="Kues U."/>
            <person name="Blanchette R.A."/>
            <person name="Grigoriev I.V."/>
            <person name="Minto R.E."/>
            <person name="Hibbett D.S."/>
        </authorList>
    </citation>
    <scope>NUCLEOTIDE SEQUENCE [LARGE SCALE GENOMIC DNA]</scope>
    <source>
        <strain evidence="14 15">FP15055 ss-10</strain>
    </source>
</reference>
<dbReference type="InterPro" id="IPR049730">
    <property type="entry name" value="SNF2/RAD54-like_C"/>
</dbReference>
<dbReference type="Proteomes" id="UP000054007">
    <property type="component" value="Unassembled WGS sequence"/>
</dbReference>
<keyword evidence="3" id="KW-0547">Nucleotide-binding</keyword>
<keyword evidence="2" id="KW-0479">Metal-binding</keyword>
<dbReference type="Pfam" id="PF00176">
    <property type="entry name" value="SNF2-rel_dom"/>
    <property type="match status" value="1"/>
</dbReference>
<dbReference type="PROSITE" id="PS51194">
    <property type="entry name" value="HELICASE_CTER"/>
    <property type="match status" value="1"/>
</dbReference>
<evidence type="ECO:0000256" key="8">
    <source>
        <dbReference type="ARBA" id="ARBA00022840"/>
    </source>
</evidence>
<feature type="region of interest" description="Disordered" evidence="10">
    <location>
        <begin position="16"/>
        <end position="37"/>
    </location>
</feature>
<evidence type="ECO:0000313" key="14">
    <source>
        <dbReference type="EMBL" id="KIY72134.1"/>
    </source>
</evidence>
<evidence type="ECO:0000256" key="1">
    <source>
        <dbReference type="ARBA" id="ARBA00007025"/>
    </source>
</evidence>
<evidence type="ECO:0000256" key="3">
    <source>
        <dbReference type="ARBA" id="ARBA00022741"/>
    </source>
</evidence>
<dbReference type="InterPro" id="IPR013083">
    <property type="entry name" value="Znf_RING/FYVE/PHD"/>
</dbReference>
<dbReference type="InterPro" id="IPR001841">
    <property type="entry name" value="Znf_RING"/>
</dbReference>
<dbReference type="STRING" id="1314674.A0A0D7BPL9"/>
<evidence type="ECO:0000256" key="5">
    <source>
        <dbReference type="ARBA" id="ARBA00022801"/>
    </source>
</evidence>
<keyword evidence="8" id="KW-0067">ATP-binding</keyword>
<evidence type="ECO:0000259" key="11">
    <source>
        <dbReference type="PROSITE" id="PS50089"/>
    </source>
</evidence>
<feature type="domain" description="RING-type" evidence="11">
    <location>
        <begin position="534"/>
        <end position="605"/>
    </location>
</feature>
<accession>A0A0D7BPL9</accession>
<evidence type="ECO:0000256" key="10">
    <source>
        <dbReference type="SAM" id="MobiDB-lite"/>
    </source>
</evidence>
<evidence type="ECO:0008006" key="16">
    <source>
        <dbReference type="Google" id="ProtNLM"/>
    </source>
</evidence>
<feature type="compositionally biased region" description="Acidic residues" evidence="10">
    <location>
        <begin position="653"/>
        <end position="668"/>
    </location>
</feature>
<dbReference type="PROSITE" id="PS50089">
    <property type="entry name" value="ZF_RING_2"/>
    <property type="match status" value="1"/>
</dbReference>
<dbReference type="SMART" id="SM00487">
    <property type="entry name" value="DEXDc"/>
    <property type="match status" value="1"/>
</dbReference>
<dbReference type="SMART" id="SM00184">
    <property type="entry name" value="RING"/>
    <property type="match status" value="1"/>
</dbReference>
<evidence type="ECO:0000256" key="6">
    <source>
        <dbReference type="ARBA" id="ARBA00022806"/>
    </source>
</evidence>
<dbReference type="GO" id="GO:0000724">
    <property type="term" value="P:double-strand break repair via homologous recombination"/>
    <property type="evidence" value="ECO:0007669"/>
    <property type="project" value="TreeGrafter"/>
</dbReference>
<proteinExistence type="inferred from homology"/>
<evidence type="ECO:0000259" key="13">
    <source>
        <dbReference type="PROSITE" id="PS51194"/>
    </source>
</evidence>
<sequence length="949" mass="105837">MSANTPRRNILDALNSTAELLSPSPGPRTNGFASPSISPEEEALREAVRQARIRQMADIVDIEDEELDDHADLSFLQSSLSQAVSAHGRASAATGGFRVNYDQGTVIRAIDVGGVDQDQKISEFISGKIDNASHGYTVASAMERLGMTSLEDIIHGLEVRLLRHQVIGLAWMLDMEHSEYKGGILADDMGLGKTVEMIATMVKNMPAPDSSAQTTLIVVPAALMLQWKEEVEQKTNGSLSVHIYHGKDKLKKLSDVKKFDVIVTTYQTLSNDFVTPSDIDTIDEAAWLAKKGGPLARCIFHRVVADEAQYIRNRGTKASISMAYVRATYRWTLTGTPITNSLADIYGFLRFGRFRPWNDWNSYNEYICKVQSDDAPLAGMRAQGILSPLILRRTKESQLEGKAILDLKPKDIELVELEFSDEEREVYKSFEVQSRIRINRFIKSGKLVKNHTAILVMILRLRQLCCHPHLILAQGSDFDDPTVMMGGDADAKELSRALKQKGNQWITRMKARFMRRARAAELEDNDDSDGHNTCPMCNDMYSLAAGRILGGCAHEMCDQCLDDLRNAPPEHNGIFGYGSEKENEAAEKRYEEAAAKGHRACPKCKTMQDVSDKNVFKAAAFQPTDEDMEAEERDRQRKARSRLYQDTKTPVIDIDDDDFGNSDDDDLPDLAQIMAQPAKKKQKTKRTQSDDDDDATLSAPLGSNGGIGQARKAGSSPAGKRKAPDDEDDEENEDTHHEKVSDATLATWRRGDDDMEPSTKMMQLIEYIKDWESTGDKIIVYSQWTSNLDLLETLFARHGVRSLRFDGKMDRHSRDSVLKSFKQPLGPRVILISTKSGGVGLNLTAANRIVNMDLSWNYAAESQAYDRAHRIGQDKPVWVKRLVVKDTIEQRMLKLQEVKVGLAEAALGEGTGKLHKLSVKDIKFLFGFSKAQVPTTDGQDDDDRPVIGM</sequence>
<dbReference type="Gene3D" id="3.40.50.300">
    <property type="entry name" value="P-loop containing nucleotide triphosphate hydrolases"/>
    <property type="match status" value="1"/>
</dbReference>
<dbReference type="GO" id="GO:0004386">
    <property type="term" value="F:helicase activity"/>
    <property type="evidence" value="ECO:0007669"/>
    <property type="project" value="UniProtKB-KW"/>
</dbReference>
<dbReference type="GO" id="GO:0008094">
    <property type="term" value="F:ATP-dependent activity, acting on DNA"/>
    <property type="evidence" value="ECO:0007669"/>
    <property type="project" value="TreeGrafter"/>
</dbReference>
<gene>
    <name evidence="14" type="ORF">CYLTODRAFT_418117</name>
</gene>
<dbReference type="GO" id="GO:0005737">
    <property type="term" value="C:cytoplasm"/>
    <property type="evidence" value="ECO:0007669"/>
    <property type="project" value="TreeGrafter"/>
</dbReference>
<dbReference type="InterPro" id="IPR038718">
    <property type="entry name" value="SNF2-like_sf"/>
</dbReference>
<name>A0A0D7BPL9_9AGAR</name>
<dbReference type="GO" id="GO:0005524">
    <property type="term" value="F:ATP binding"/>
    <property type="evidence" value="ECO:0007669"/>
    <property type="project" value="UniProtKB-KW"/>
</dbReference>
<dbReference type="PROSITE" id="PS00518">
    <property type="entry name" value="ZF_RING_1"/>
    <property type="match status" value="1"/>
</dbReference>
<evidence type="ECO:0000256" key="9">
    <source>
        <dbReference type="PROSITE-ProRule" id="PRU00175"/>
    </source>
</evidence>
<keyword evidence="4 9" id="KW-0863">Zinc-finger</keyword>
<dbReference type="PANTHER" id="PTHR45626">
    <property type="entry name" value="TRANSCRIPTION TERMINATION FACTOR 2-RELATED"/>
    <property type="match status" value="1"/>
</dbReference>
<dbReference type="InterPro" id="IPR050628">
    <property type="entry name" value="SNF2_RAD54_helicase_TF"/>
</dbReference>
<dbReference type="Pfam" id="PF00271">
    <property type="entry name" value="Helicase_C"/>
    <property type="match status" value="1"/>
</dbReference>
<keyword evidence="5" id="KW-0378">Hydrolase</keyword>
<evidence type="ECO:0000313" key="15">
    <source>
        <dbReference type="Proteomes" id="UP000054007"/>
    </source>
</evidence>
<dbReference type="InterPro" id="IPR001650">
    <property type="entry name" value="Helicase_C-like"/>
</dbReference>
<dbReference type="PROSITE" id="PS51192">
    <property type="entry name" value="HELICASE_ATP_BIND_1"/>
    <property type="match status" value="1"/>
</dbReference>
<dbReference type="GO" id="GO:0005634">
    <property type="term" value="C:nucleus"/>
    <property type="evidence" value="ECO:0007669"/>
    <property type="project" value="TreeGrafter"/>
</dbReference>